<comment type="caution">
    <text evidence="20">The sequence shown here is derived from an EMBL/GenBank/DDBJ whole genome shotgun (WGS) entry which is preliminary data.</text>
</comment>
<dbReference type="InterPro" id="IPR003439">
    <property type="entry name" value="ABC_transporter-like_ATP-bd"/>
</dbReference>
<evidence type="ECO:0000256" key="12">
    <source>
        <dbReference type="ARBA" id="ARBA00023125"/>
    </source>
</evidence>
<evidence type="ECO:0000256" key="1">
    <source>
        <dbReference type="ARBA" id="ARBA00004496"/>
    </source>
</evidence>
<dbReference type="CDD" id="cd03270">
    <property type="entry name" value="ABC_UvrA_I"/>
    <property type="match status" value="1"/>
</dbReference>
<evidence type="ECO:0000313" key="20">
    <source>
        <dbReference type="EMBL" id="MDG0859008.1"/>
    </source>
</evidence>
<dbReference type="NCBIfam" id="TIGR00630">
    <property type="entry name" value="uvra"/>
    <property type="match status" value="1"/>
</dbReference>
<dbReference type="Pfam" id="PF17755">
    <property type="entry name" value="UvrA_DNA-bind"/>
    <property type="match status" value="1"/>
</dbReference>
<dbReference type="PROSITE" id="PS50893">
    <property type="entry name" value="ABC_TRANSPORTER_2"/>
    <property type="match status" value="2"/>
</dbReference>
<dbReference type="PROSITE" id="PS00211">
    <property type="entry name" value="ABC_TRANSPORTER_1"/>
    <property type="match status" value="2"/>
</dbReference>
<keyword evidence="5 18" id="KW-0547">Nucleotide-binding</keyword>
<keyword evidence="20" id="KW-0378">Hydrolase</keyword>
<dbReference type="PANTHER" id="PTHR43152">
    <property type="entry name" value="UVRABC SYSTEM PROTEIN A"/>
    <property type="match status" value="1"/>
</dbReference>
<dbReference type="HAMAP" id="MF_00205">
    <property type="entry name" value="UvrA"/>
    <property type="match status" value="1"/>
</dbReference>
<keyword evidence="14 18" id="KW-0742">SOS response</keyword>
<dbReference type="AlphaFoldDB" id="A0A9X4L9L4"/>
<evidence type="ECO:0000256" key="18">
    <source>
        <dbReference type="HAMAP-Rule" id="MF_00205"/>
    </source>
</evidence>
<evidence type="ECO:0000256" key="3">
    <source>
        <dbReference type="ARBA" id="ARBA00022723"/>
    </source>
</evidence>
<feature type="domain" description="ABC transporter" evidence="19">
    <location>
        <begin position="322"/>
        <end position="593"/>
    </location>
</feature>
<keyword evidence="12 18" id="KW-0238">DNA-binding</keyword>
<dbReference type="SMART" id="SM00382">
    <property type="entry name" value="AAA"/>
    <property type="match status" value="1"/>
</dbReference>
<dbReference type="InterPro" id="IPR041102">
    <property type="entry name" value="UvrA_inter"/>
</dbReference>
<evidence type="ECO:0000256" key="7">
    <source>
        <dbReference type="ARBA" id="ARBA00022769"/>
    </source>
</evidence>
<evidence type="ECO:0000256" key="15">
    <source>
        <dbReference type="ARBA" id="ARBA00038000"/>
    </source>
</evidence>
<dbReference type="Pfam" id="PF17760">
    <property type="entry name" value="UvrA_inter"/>
    <property type="match status" value="1"/>
</dbReference>
<keyword evidence="11 18" id="KW-0267">Excision nuclease</keyword>
<keyword evidence="13 18" id="KW-0234">DNA repair</keyword>
<feature type="binding site" evidence="18">
    <location>
        <begin position="639"/>
        <end position="646"/>
    </location>
    <ligand>
        <name>ATP</name>
        <dbReference type="ChEBI" id="CHEBI:30616"/>
    </ligand>
</feature>
<feature type="binding site" evidence="18">
    <location>
        <begin position="33"/>
        <end position="40"/>
    </location>
    <ligand>
        <name>ATP</name>
        <dbReference type="ChEBI" id="CHEBI:30616"/>
    </ligand>
</feature>
<sequence length="944" mass="104751">MKQPSIVVKGARAHNLKDVDIEIPKDKLIVMTGLSGSGKSSLAFDTIYAEGQRRYVESLSAYARQFLGQMDKPDVDTIEGLSPAISIDQKTTSKNPRSTVATVTEIYDYIRLLYARVGKPYCPNHGIEIESQTVQQMVDQVMQLEERSKIQLLAPVVSHRKGAQEKLIDDISKKGYVRVRVDGEIMDVNEVPNLDKNKNHTIEVVIDRLVVKEGIEGRLADSIETAIRLAEGTLIVDIIGGEELKFSENHACPICGFSIGELEPRMFSFNSPFGACPTCDGLGLKLKVDVDLVIPDTNKTLNEDAIVAWGSSSSDFYPTLLNRVCEVYKINMDKPFKKLTERQQDIILNGSKGKEIEFTFKQRNGQTRKRTMEFEGVLNNINRRYHDSPSEHVREMMSKYMTELPCETCKGKRLSREALSVYVSGQNIGEVVGHSIKDALHMYEHIELSEQDRKIADQILKEINSRLEFLYNVGLEYLTLNRASGSLSGGEAQRIRLATQIGSRLSGVLYVLDEPSIGLHQRDNDRLISTLKEMRDLGNTLIVVEHDEDTMRAADYLVDVGPGAGEHGGEIVASGTPKQVMNQKKSLTGQYLSGKKLIEVPEERREVTDRKVSVKGARSNNLKDIDVDFPLSTMTVVTGVSGSGKSTLVNEVLYKSLAKHINKSKVKPGDCDDIQGIDQLERIIDIDQSPIGRTPRSNPATYTGVFDNIRDIFAQTNESKVRGYTKGRFSFNVKGGRCEACRGDGIIKIEMHFLPDVYVPCEICGGSRYNRETLEVTYKGKNIADILAMTAEEATNFFEKVPKIHRKLKTLVDVGLGYVTLGQQATTLSGGEAQRVKLASELHKRSTGRSIYILDEPTTGLHVDDIGRLLKVLNKLVENGDTVVIIEHNLDVIKMADHIIDLGPEGGDGGGTLVATGTPEQIAEVKESYTGQYLKPVLERDTVK</sequence>
<feature type="zinc finger region" description="C4-type" evidence="18">
    <location>
        <begin position="738"/>
        <end position="764"/>
    </location>
</feature>
<reference evidence="20" key="1">
    <citation type="submission" date="2022-05" db="EMBL/GenBank/DDBJ databases">
        <title>Comparative genomics of Staphylococcus equorum isolates.</title>
        <authorList>
            <person name="Luelf R.H."/>
        </authorList>
    </citation>
    <scope>NUCLEOTIDE SEQUENCE</scope>
    <source>
        <strain evidence="20">TMW 2.2343</strain>
    </source>
</reference>
<evidence type="ECO:0000256" key="4">
    <source>
        <dbReference type="ARBA" id="ARBA00022737"/>
    </source>
</evidence>
<dbReference type="FunFam" id="1.20.1580.10:FF:000002">
    <property type="entry name" value="UvrABC system protein A"/>
    <property type="match status" value="1"/>
</dbReference>
<keyword evidence="10 18" id="KW-0067">ATP-binding</keyword>
<keyword evidence="9 18" id="KW-0862">Zinc</keyword>
<evidence type="ECO:0000256" key="8">
    <source>
        <dbReference type="ARBA" id="ARBA00022771"/>
    </source>
</evidence>
<evidence type="ECO:0000256" key="11">
    <source>
        <dbReference type="ARBA" id="ARBA00022881"/>
    </source>
</evidence>
<dbReference type="InterPro" id="IPR041552">
    <property type="entry name" value="UvrA_DNA-bd"/>
</dbReference>
<evidence type="ECO:0000256" key="10">
    <source>
        <dbReference type="ARBA" id="ARBA00022840"/>
    </source>
</evidence>
<evidence type="ECO:0000256" key="5">
    <source>
        <dbReference type="ARBA" id="ARBA00022741"/>
    </source>
</evidence>
<accession>A0A9X4L9L4</accession>
<proteinExistence type="inferred from homology"/>
<dbReference type="NCBIfam" id="NF001503">
    <property type="entry name" value="PRK00349.1"/>
    <property type="match status" value="1"/>
</dbReference>
<keyword evidence="7 18" id="KW-0228">DNA excision</keyword>
<dbReference type="GO" id="GO:0008270">
    <property type="term" value="F:zinc ion binding"/>
    <property type="evidence" value="ECO:0007669"/>
    <property type="project" value="UniProtKB-UniRule"/>
</dbReference>
<keyword evidence="6 18" id="KW-0227">DNA damage</keyword>
<dbReference type="InterPro" id="IPR017871">
    <property type="entry name" value="ABC_transporter-like_CS"/>
</dbReference>
<dbReference type="InterPro" id="IPR004602">
    <property type="entry name" value="UvrA"/>
</dbReference>
<dbReference type="PANTHER" id="PTHR43152:SF3">
    <property type="entry name" value="UVRABC SYSTEM PROTEIN A"/>
    <property type="match status" value="1"/>
</dbReference>
<dbReference type="GO" id="GO:0009381">
    <property type="term" value="F:excinuclease ABC activity"/>
    <property type="evidence" value="ECO:0007669"/>
    <property type="project" value="UniProtKB-UniRule"/>
</dbReference>
<dbReference type="GO" id="GO:0005737">
    <property type="term" value="C:cytoplasm"/>
    <property type="evidence" value="ECO:0007669"/>
    <property type="project" value="UniProtKB-SubCell"/>
</dbReference>
<evidence type="ECO:0000256" key="6">
    <source>
        <dbReference type="ARBA" id="ARBA00022763"/>
    </source>
</evidence>
<feature type="zinc finger region" description="C4-type" evidence="18">
    <location>
        <begin position="252"/>
        <end position="279"/>
    </location>
</feature>
<dbReference type="GO" id="GO:0005524">
    <property type="term" value="F:ATP binding"/>
    <property type="evidence" value="ECO:0007669"/>
    <property type="project" value="UniProtKB-UniRule"/>
</dbReference>
<dbReference type="Gene3D" id="1.10.8.280">
    <property type="entry name" value="ABC transporter ATPase domain-like"/>
    <property type="match status" value="1"/>
</dbReference>
<dbReference type="GO" id="GO:0016887">
    <property type="term" value="F:ATP hydrolysis activity"/>
    <property type="evidence" value="ECO:0007669"/>
    <property type="project" value="InterPro"/>
</dbReference>
<dbReference type="InterPro" id="IPR003593">
    <property type="entry name" value="AAA+_ATPase"/>
</dbReference>
<evidence type="ECO:0000256" key="14">
    <source>
        <dbReference type="ARBA" id="ARBA00023236"/>
    </source>
</evidence>
<keyword evidence="8 18" id="KW-0863">Zinc-finger</keyword>
<name>A0A9X4L9L4_9STAP</name>
<feature type="domain" description="ABC transporter" evidence="19">
    <location>
        <begin position="607"/>
        <end position="935"/>
    </location>
</feature>
<dbReference type="FunFam" id="3.40.50.300:FF:000028">
    <property type="entry name" value="UvrABC system protein A"/>
    <property type="match status" value="1"/>
</dbReference>
<dbReference type="GO" id="GO:0009380">
    <property type="term" value="C:excinuclease repair complex"/>
    <property type="evidence" value="ECO:0007669"/>
    <property type="project" value="InterPro"/>
</dbReference>
<dbReference type="GO" id="GO:0009432">
    <property type="term" value="P:SOS response"/>
    <property type="evidence" value="ECO:0007669"/>
    <property type="project" value="UniProtKB-UniRule"/>
</dbReference>
<evidence type="ECO:0000256" key="13">
    <source>
        <dbReference type="ARBA" id="ARBA00023204"/>
    </source>
</evidence>
<dbReference type="Gene3D" id="1.20.1580.10">
    <property type="entry name" value="ABC transporter ATPase like domain"/>
    <property type="match status" value="2"/>
</dbReference>
<dbReference type="SUPFAM" id="SSF52540">
    <property type="entry name" value="P-loop containing nucleoside triphosphate hydrolases"/>
    <property type="match status" value="2"/>
</dbReference>
<dbReference type="InterPro" id="IPR013815">
    <property type="entry name" value="ATP_grasp_subdomain_1"/>
</dbReference>
<dbReference type="Gene3D" id="3.30.1490.20">
    <property type="entry name" value="ATP-grasp fold, A domain"/>
    <property type="match status" value="1"/>
</dbReference>
<keyword evidence="4 18" id="KW-0677">Repeat</keyword>
<dbReference type="RefSeq" id="WP_277581268.1">
    <property type="nucleotide sequence ID" value="NZ_JAMBPV010000004.1"/>
</dbReference>
<dbReference type="InterPro" id="IPR027417">
    <property type="entry name" value="P-loop_NTPase"/>
</dbReference>
<evidence type="ECO:0000259" key="19">
    <source>
        <dbReference type="PROSITE" id="PS50893"/>
    </source>
</evidence>
<comment type="similarity">
    <text evidence="15 18">Belongs to the ABC transporter superfamily. UvrA family.</text>
</comment>
<organism evidence="20 21">
    <name type="scientific">Staphylococcus equorum</name>
    <dbReference type="NCBI Taxonomy" id="246432"/>
    <lineage>
        <taxon>Bacteria</taxon>
        <taxon>Bacillati</taxon>
        <taxon>Bacillota</taxon>
        <taxon>Bacilli</taxon>
        <taxon>Bacillales</taxon>
        <taxon>Staphylococcaceae</taxon>
        <taxon>Staphylococcus</taxon>
    </lineage>
</organism>
<dbReference type="GO" id="GO:0006289">
    <property type="term" value="P:nucleotide-excision repair"/>
    <property type="evidence" value="ECO:0007669"/>
    <property type="project" value="UniProtKB-UniRule"/>
</dbReference>
<evidence type="ECO:0000256" key="2">
    <source>
        <dbReference type="ARBA" id="ARBA00022490"/>
    </source>
</evidence>
<comment type="subcellular location">
    <subcellularLocation>
        <location evidence="1 18">Cytoplasm</location>
    </subcellularLocation>
</comment>
<dbReference type="Proteomes" id="UP001152302">
    <property type="component" value="Unassembled WGS sequence"/>
</dbReference>
<comment type="function">
    <text evidence="18">The UvrABC repair system catalyzes the recognition and processing of DNA lesions. UvrA is an ATPase and a DNA-binding protein. A damage recognition complex composed of 2 UvrA and 2 UvrB subunits scans DNA for abnormalities. When the presence of a lesion has been verified by UvrB, the UvrA molecules dissociate.</text>
</comment>
<keyword evidence="2 18" id="KW-0963">Cytoplasm</keyword>
<evidence type="ECO:0000256" key="16">
    <source>
        <dbReference type="ARBA" id="ARBA00039316"/>
    </source>
</evidence>
<protein>
    <recommendedName>
        <fullName evidence="16 18">UvrABC system protein A</fullName>
        <shortName evidence="18">UvrA protein</shortName>
    </recommendedName>
    <alternativeName>
        <fullName evidence="17 18">Excinuclease ABC subunit A</fullName>
    </alternativeName>
</protein>
<dbReference type="EMBL" id="JAMBPX010000003">
    <property type="protein sequence ID" value="MDG0859008.1"/>
    <property type="molecule type" value="Genomic_DNA"/>
</dbReference>
<gene>
    <name evidence="18 20" type="primary">uvrA</name>
    <name evidence="20" type="ORF">M4L21_06680</name>
</gene>
<comment type="subunit">
    <text evidence="18">Forms a heterotetramer with UvrB during the search for lesions.</text>
</comment>
<dbReference type="CDD" id="cd03271">
    <property type="entry name" value="ABC_UvrA_II"/>
    <property type="match status" value="1"/>
</dbReference>
<evidence type="ECO:0000256" key="9">
    <source>
        <dbReference type="ARBA" id="ARBA00022833"/>
    </source>
</evidence>
<evidence type="ECO:0000256" key="17">
    <source>
        <dbReference type="ARBA" id="ARBA00042156"/>
    </source>
</evidence>
<dbReference type="Gene3D" id="3.40.50.300">
    <property type="entry name" value="P-loop containing nucleotide triphosphate hydrolases"/>
    <property type="match status" value="2"/>
</dbReference>
<keyword evidence="3 18" id="KW-0479">Metal-binding</keyword>
<evidence type="ECO:0000313" key="21">
    <source>
        <dbReference type="Proteomes" id="UP001152302"/>
    </source>
</evidence>
<dbReference type="GO" id="GO:0003677">
    <property type="term" value="F:DNA binding"/>
    <property type="evidence" value="ECO:0007669"/>
    <property type="project" value="UniProtKB-UniRule"/>
</dbReference>